<organism evidence="2 4">
    <name type="scientific">Orrella dioscoreae</name>
    <dbReference type="NCBI Taxonomy" id="1851544"/>
    <lineage>
        <taxon>Bacteria</taxon>
        <taxon>Pseudomonadati</taxon>
        <taxon>Pseudomonadota</taxon>
        <taxon>Betaproteobacteria</taxon>
        <taxon>Burkholderiales</taxon>
        <taxon>Alcaligenaceae</taxon>
        <taxon>Orrella</taxon>
    </lineage>
</organism>
<dbReference type="Proteomes" id="UP000078558">
    <property type="component" value="Chromosome I"/>
</dbReference>
<dbReference type="PROSITE" id="PS51257">
    <property type="entry name" value="PROKAR_LIPOPROTEIN"/>
    <property type="match status" value="1"/>
</dbReference>
<dbReference type="KEGG" id="odi:ODI_R3423"/>
<dbReference type="STRING" id="1851544.ODI_02232"/>
<dbReference type="InterPro" id="IPR029058">
    <property type="entry name" value="AB_hydrolase_fold"/>
</dbReference>
<reference evidence="2 4" key="1">
    <citation type="submission" date="2016-06" db="EMBL/GenBank/DDBJ databases">
        <authorList>
            <person name="Kjaerup R.B."/>
            <person name="Dalgaard T.S."/>
            <person name="Juul-Madsen H.R."/>
        </authorList>
    </citation>
    <scope>NUCLEOTIDE SEQUENCE [LARGE SCALE GENOMIC DNA]</scope>
    <source>
        <strain evidence="2">Orrdi1</strain>
    </source>
</reference>
<evidence type="ECO:0000313" key="3">
    <source>
        <dbReference type="EMBL" id="SOE51410.1"/>
    </source>
</evidence>
<feature type="domain" description="Serine aminopeptidase S33" evidence="1">
    <location>
        <begin position="76"/>
        <end position="189"/>
    </location>
</feature>
<name>A0A1C3JYB1_9BURK</name>
<dbReference type="InterPro" id="IPR000073">
    <property type="entry name" value="AB_hydrolase_1"/>
</dbReference>
<dbReference type="InterPro" id="IPR022742">
    <property type="entry name" value="Hydrolase_4"/>
</dbReference>
<reference evidence="3 4" key="2">
    <citation type="submission" date="2017-08" db="EMBL/GenBank/DDBJ databases">
        <authorList>
            <person name="de Groot N.N."/>
        </authorList>
    </citation>
    <scope>NUCLEOTIDE SEQUENCE [LARGE SCALE GENOMIC DNA]</scope>
    <source>
        <strain evidence="3">Orrdi1</strain>
    </source>
</reference>
<dbReference type="EMBL" id="LT907988">
    <property type="protein sequence ID" value="SOE51410.1"/>
    <property type="molecule type" value="Genomic_DNA"/>
</dbReference>
<keyword evidence="4" id="KW-1185">Reference proteome</keyword>
<dbReference type="PANTHER" id="PTHR12277:SF81">
    <property type="entry name" value="PROTEIN ABHD13"/>
    <property type="match status" value="1"/>
</dbReference>
<evidence type="ECO:0000259" key="1">
    <source>
        <dbReference type="Pfam" id="PF12146"/>
    </source>
</evidence>
<dbReference type="RefSeq" id="WP_067750027.1">
    <property type="nucleotide sequence ID" value="NZ_LT907988.1"/>
</dbReference>
<dbReference type="PANTHER" id="PTHR12277">
    <property type="entry name" value="ALPHA/BETA HYDROLASE DOMAIN-CONTAINING PROTEIN"/>
    <property type="match status" value="1"/>
</dbReference>
<dbReference type="AlphaFoldDB" id="A0A1C3JYB1"/>
<dbReference type="Gene3D" id="3.40.50.1820">
    <property type="entry name" value="alpha/beta hydrolase"/>
    <property type="match status" value="1"/>
</dbReference>
<sequence>MSLLGWRKLTLAGVLLAGGVAGCNQLDTWQRRAIFSIESDARGWHREPSSQTRVYDLAVGDGQTVRAWYQPSANPNAATVLYLHGARWNLNGSAFRIERWAQLGYAVLAIDYRGFGASTPLLPSEATATEDASVALAELARLQPDPSRRFVYGHSLGGAIAMNAVNEADRPELAGVIVESSFTNVNAMLATLRWGWIPGLGLLVTQPFDSLAKAAQLKLPVLFIHGTGDNVVPHEMSDALYAAARQVPDGYRRLLKVEGASHSGASRSGPEYDRTVRDFVTDVGQAMRKGTLAASSSQD</sequence>
<evidence type="ECO:0000313" key="4">
    <source>
        <dbReference type="Proteomes" id="UP000078558"/>
    </source>
</evidence>
<protein>
    <submittedName>
        <fullName evidence="2">Putative exported protein</fullName>
    </submittedName>
</protein>
<gene>
    <name evidence="2" type="ORF">ODI_02232</name>
    <name evidence="3" type="ORF">ODI_R3423</name>
</gene>
<dbReference type="PRINTS" id="PR00111">
    <property type="entry name" value="ABHYDROLASE"/>
</dbReference>
<dbReference type="SUPFAM" id="SSF53474">
    <property type="entry name" value="alpha/beta-Hydrolases"/>
    <property type="match status" value="1"/>
</dbReference>
<evidence type="ECO:0000313" key="2">
    <source>
        <dbReference type="EMBL" id="SBT24144.1"/>
    </source>
</evidence>
<dbReference type="EMBL" id="FLRC01000006">
    <property type="protein sequence ID" value="SBT24144.1"/>
    <property type="molecule type" value="Genomic_DNA"/>
</dbReference>
<proteinExistence type="predicted"/>
<accession>A0A1C3JYB1</accession>
<dbReference type="Pfam" id="PF12146">
    <property type="entry name" value="Hydrolase_4"/>
    <property type="match status" value="1"/>
</dbReference>